<sequence>MELLGEIYARGAGIERNFTKTWSGLLLHQATTLFCLQWFGLSLSKDMEWRKNYTRQKSILRRLQTMERLVDSTTSE</sequence>
<accession>A0ABS8S163</accession>
<dbReference type="EMBL" id="JACEIK010000222">
    <property type="protein sequence ID" value="MCD7452772.1"/>
    <property type="molecule type" value="Genomic_DNA"/>
</dbReference>
<evidence type="ECO:0000313" key="1">
    <source>
        <dbReference type="EMBL" id="MCD7452772.1"/>
    </source>
</evidence>
<organism evidence="1 2">
    <name type="scientific">Datura stramonium</name>
    <name type="common">Jimsonweed</name>
    <name type="synonym">Common thornapple</name>
    <dbReference type="NCBI Taxonomy" id="4076"/>
    <lineage>
        <taxon>Eukaryota</taxon>
        <taxon>Viridiplantae</taxon>
        <taxon>Streptophyta</taxon>
        <taxon>Embryophyta</taxon>
        <taxon>Tracheophyta</taxon>
        <taxon>Spermatophyta</taxon>
        <taxon>Magnoliopsida</taxon>
        <taxon>eudicotyledons</taxon>
        <taxon>Gunneridae</taxon>
        <taxon>Pentapetalae</taxon>
        <taxon>asterids</taxon>
        <taxon>lamiids</taxon>
        <taxon>Solanales</taxon>
        <taxon>Solanaceae</taxon>
        <taxon>Solanoideae</taxon>
        <taxon>Datureae</taxon>
        <taxon>Datura</taxon>
    </lineage>
</organism>
<protein>
    <submittedName>
        <fullName evidence="1">Uncharacterized protein</fullName>
    </submittedName>
</protein>
<proteinExistence type="predicted"/>
<name>A0ABS8S163_DATST</name>
<dbReference type="Proteomes" id="UP000823775">
    <property type="component" value="Unassembled WGS sequence"/>
</dbReference>
<evidence type="ECO:0000313" key="2">
    <source>
        <dbReference type="Proteomes" id="UP000823775"/>
    </source>
</evidence>
<gene>
    <name evidence="1" type="ORF">HAX54_018074</name>
</gene>
<comment type="caution">
    <text evidence="1">The sequence shown here is derived from an EMBL/GenBank/DDBJ whole genome shotgun (WGS) entry which is preliminary data.</text>
</comment>
<keyword evidence="2" id="KW-1185">Reference proteome</keyword>
<reference evidence="1 2" key="1">
    <citation type="journal article" date="2021" name="BMC Genomics">
        <title>Datura genome reveals duplications of psychoactive alkaloid biosynthetic genes and high mutation rate following tissue culture.</title>
        <authorList>
            <person name="Rajewski A."/>
            <person name="Carter-House D."/>
            <person name="Stajich J."/>
            <person name="Litt A."/>
        </authorList>
    </citation>
    <scope>NUCLEOTIDE SEQUENCE [LARGE SCALE GENOMIC DNA]</scope>
    <source>
        <strain evidence="1">AR-01</strain>
    </source>
</reference>